<evidence type="ECO:0000259" key="3">
    <source>
        <dbReference type="Pfam" id="PF16344"/>
    </source>
</evidence>
<dbReference type="Gene3D" id="3.55.50.30">
    <property type="match status" value="1"/>
</dbReference>
<dbReference type="OrthoDB" id="1097347at2"/>
<keyword evidence="1" id="KW-1133">Transmembrane helix</keyword>
<feature type="transmembrane region" description="Helical" evidence="1">
    <location>
        <begin position="76"/>
        <end position="94"/>
    </location>
</feature>
<gene>
    <name evidence="4" type="ORF">SAMN05660703_2186</name>
</gene>
<dbReference type="PIRSF" id="PIRSF018266">
    <property type="entry name" value="FecR"/>
    <property type="match status" value="1"/>
</dbReference>
<proteinExistence type="predicted"/>
<feature type="domain" description="FecR protein" evidence="2">
    <location>
        <begin position="100"/>
        <end position="190"/>
    </location>
</feature>
<name>A0A1W2ART2_9FLAO</name>
<reference evidence="4 5" key="1">
    <citation type="submission" date="2017-04" db="EMBL/GenBank/DDBJ databases">
        <authorList>
            <person name="Afonso C.L."/>
            <person name="Miller P.J."/>
            <person name="Scott M.A."/>
            <person name="Spackman E."/>
            <person name="Goraichik I."/>
            <person name="Dimitrov K.M."/>
            <person name="Suarez D.L."/>
            <person name="Swayne D.E."/>
        </authorList>
    </citation>
    <scope>NUCLEOTIDE SEQUENCE [LARGE SCALE GENOMIC DNA]</scope>
    <source>
        <strain evidence="4 5">DSM 21164</strain>
    </source>
</reference>
<evidence type="ECO:0000256" key="1">
    <source>
        <dbReference type="SAM" id="Phobius"/>
    </source>
</evidence>
<keyword evidence="1" id="KW-0812">Transmembrane</keyword>
<dbReference type="Pfam" id="PF04773">
    <property type="entry name" value="FecR"/>
    <property type="match status" value="1"/>
</dbReference>
<evidence type="ECO:0000313" key="4">
    <source>
        <dbReference type="EMBL" id="SMC63427.1"/>
    </source>
</evidence>
<dbReference type="STRING" id="504486.SAMN05660703_2186"/>
<dbReference type="Gene3D" id="2.60.120.1440">
    <property type="match status" value="1"/>
</dbReference>
<sequence length="304" mass="34420">MQENYLAKWLNNELTKEELEVFKNTDEYASYKKIADASSKLQAPNFDIDKALNDSIANRPTSKDVKVIRLNPFKKLLRIAAVVLVLVTGSYFYYNSLDETLKTDLAENKSLVLPDASTVFLNADSKLSYNKNNWDENRKISLNGEAYFKVAKGKKFTVETSEGLVTVLGTQFNVENRKGFFEVTCYEGLVSVTHKNKTIKLPGGNSFLVINNEIIATEAPNTSAPSWITNESTFKSIPMLYVIQEFERQYNITVDTKNIDTNILYTGTFTNKNIELALKSICLPNQIKFKLEKNKVLLYAENAP</sequence>
<dbReference type="InterPro" id="IPR006860">
    <property type="entry name" value="FecR"/>
</dbReference>
<dbReference type="PANTHER" id="PTHR30273">
    <property type="entry name" value="PERIPLASMIC SIGNAL SENSOR AND SIGMA FACTOR ACTIVATOR FECR-RELATED"/>
    <property type="match status" value="1"/>
</dbReference>
<dbReference type="RefSeq" id="WP_084061518.1">
    <property type="nucleotide sequence ID" value="NZ_FWXO01000003.1"/>
</dbReference>
<dbReference type="AlphaFoldDB" id="A0A1W2ART2"/>
<evidence type="ECO:0000313" key="5">
    <source>
        <dbReference type="Proteomes" id="UP000192360"/>
    </source>
</evidence>
<protein>
    <submittedName>
        <fullName evidence="4">FecR family protein</fullName>
    </submittedName>
</protein>
<dbReference type="Proteomes" id="UP000192360">
    <property type="component" value="Unassembled WGS sequence"/>
</dbReference>
<dbReference type="PANTHER" id="PTHR30273:SF2">
    <property type="entry name" value="PROTEIN FECR"/>
    <property type="match status" value="1"/>
</dbReference>
<dbReference type="InterPro" id="IPR032508">
    <property type="entry name" value="FecR_C"/>
</dbReference>
<dbReference type="InterPro" id="IPR012373">
    <property type="entry name" value="Ferrdict_sens_TM"/>
</dbReference>
<dbReference type="Pfam" id="PF16344">
    <property type="entry name" value="FecR_C"/>
    <property type="match status" value="1"/>
</dbReference>
<accession>A0A1W2ART2</accession>
<organism evidence="4 5">
    <name type="scientific">Cellulophaga tyrosinoxydans</name>
    <dbReference type="NCBI Taxonomy" id="504486"/>
    <lineage>
        <taxon>Bacteria</taxon>
        <taxon>Pseudomonadati</taxon>
        <taxon>Bacteroidota</taxon>
        <taxon>Flavobacteriia</taxon>
        <taxon>Flavobacteriales</taxon>
        <taxon>Flavobacteriaceae</taxon>
        <taxon>Cellulophaga</taxon>
    </lineage>
</organism>
<keyword evidence="5" id="KW-1185">Reference proteome</keyword>
<dbReference type="EMBL" id="FWXO01000003">
    <property type="protein sequence ID" value="SMC63427.1"/>
    <property type="molecule type" value="Genomic_DNA"/>
</dbReference>
<keyword evidence="1" id="KW-0472">Membrane</keyword>
<feature type="domain" description="Protein FecR C-terminal" evidence="3">
    <location>
        <begin position="233"/>
        <end position="297"/>
    </location>
</feature>
<dbReference type="GO" id="GO:0016989">
    <property type="term" value="F:sigma factor antagonist activity"/>
    <property type="evidence" value="ECO:0007669"/>
    <property type="project" value="TreeGrafter"/>
</dbReference>
<evidence type="ECO:0000259" key="2">
    <source>
        <dbReference type="Pfam" id="PF04773"/>
    </source>
</evidence>